<dbReference type="EMBL" id="JAAXOS010000001">
    <property type="protein sequence ID" value="NKY25004.1"/>
    <property type="molecule type" value="Genomic_DNA"/>
</dbReference>
<comment type="caution">
    <text evidence="1">The sequence shown here is derived from an EMBL/GenBank/DDBJ whole genome shotgun (WGS) entry which is preliminary data.</text>
</comment>
<protein>
    <submittedName>
        <fullName evidence="1">Uncharacterized protein</fullName>
    </submittedName>
</protein>
<dbReference type="AlphaFoldDB" id="A0A7X6KZD6"/>
<evidence type="ECO:0000313" key="1">
    <source>
        <dbReference type="EMBL" id="NKY25004.1"/>
    </source>
</evidence>
<accession>A0A7X6KZD6</accession>
<gene>
    <name evidence="1" type="ORF">HGB38_01985</name>
</gene>
<keyword evidence="2" id="KW-1185">Reference proteome</keyword>
<name>A0A7X6KZD6_9NOCA</name>
<dbReference type="Proteomes" id="UP000540698">
    <property type="component" value="Unassembled WGS sequence"/>
</dbReference>
<reference evidence="1 2" key="1">
    <citation type="submission" date="2020-04" db="EMBL/GenBank/DDBJ databases">
        <title>MicrobeNet Type strains.</title>
        <authorList>
            <person name="Nicholson A.C."/>
        </authorList>
    </citation>
    <scope>NUCLEOTIDE SEQUENCE [LARGE SCALE GENOMIC DNA]</scope>
    <source>
        <strain evidence="1 2">DSM 44956</strain>
    </source>
</reference>
<dbReference type="RefSeq" id="WP_157113815.1">
    <property type="nucleotide sequence ID" value="NZ_JAAXOS010000001.1"/>
</dbReference>
<sequence>MFRPGERGVARRVLLGVVGGGTFLAAMFATSAAAPLPSGSGPAGAPDGSTVTLNDYCQDPGAVGHLADGRTVYCTQVQGTDAFVWSYSRDPIPRDPNTRGYTCDSDACHWPDGTAVPNYQRCGMLCGEPPTSGDRQSGLYDCVQAGTEFEECERRIR</sequence>
<evidence type="ECO:0000313" key="2">
    <source>
        <dbReference type="Proteomes" id="UP000540698"/>
    </source>
</evidence>
<organism evidence="1 2">
    <name type="scientific">Nocardia gamkensis</name>
    <dbReference type="NCBI Taxonomy" id="352869"/>
    <lineage>
        <taxon>Bacteria</taxon>
        <taxon>Bacillati</taxon>
        <taxon>Actinomycetota</taxon>
        <taxon>Actinomycetes</taxon>
        <taxon>Mycobacteriales</taxon>
        <taxon>Nocardiaceae</taxon>
        <taxon>Nocardia</taxon>
    </lineage>
</organism>
<proteinExistence type="predicted"/>